<evidence type="ECO:0000256" key="5">
    <source>
        <dbReference type="ARBA" id="ARBA00022839"/>
    </source>
</evidence>
<proteinExistence type="inferred from homology"/>
<comment type="function">
    <text evidence="6">Bidirectionally degrades single-stranded DNA into large acid-insoluble oligonucleotides, which are then degraded further into small acid-soluble oligonucleotides.</text>
</comment>
<dbReference type="InterPro" id="IPR037004">
    <property type="entry name" value="Exonuc_VII_ssu_sf"/>
</dbReference>
<dbReference type="NCBIfam" id="NF002140">
    <property type="entry name" value="PRK00977.1-4"/>
    <property type="match status" value="1"/>
</dbReference>
<protein>
    <recommendedName>
        <fullName evidence="6">Exodeoxyribonuclease 7 small subunit</fullName>
        <ecNumber evidence="6">3.1.11.6</ecNumber>
    </recommendedName>
    <alternativeName>
        <fullName evidence="6">Exodeoxyribonuclease VII small subunit</fullName>
        <shortName evidence="6">Exonuclease VII small subunit</shortName>
    </alternativeName>
</protein>
<comment type="catalytic activity">
    <reaction evidence="6">
        <text>Exonucleolytic cleavage in either 5'- to 3'- or 3'- to 5'-direction to yield nucleoside 5'-phosphates.</text>
        <dbReference type="EC" id="3.1.11.6"/>
    </reaction>
</comment>
<comment type="subcellular location">
    <subcellularLocation>
        <location evidence="6">Cytoplasm</location>
    </subcellularLocation>
</comment>
<dbReference type="PIRSF" id="PIRSF006488">
    <property type="entry name" value="Exonuc_VII_S"/>
    <property type="match status" value="1"/>
</dbReference>
<accession>A0A323UX74</accession>
<dbReference type="EC" id="3.1.11.6" evidence="6"/>
<dbReference type="RefSeq" id="WP_110526380.1">
    <property type="nucleotide sequence ID" value="NZ_QKOE01000011.1"/>
</dbReference>
<organism evidence="7 8">
    <name type="scientific">Parazoarcus communis SWub3 = DSM 12120</name>
    <dbReference type="NCBI Taxonomy" id="1121029"/>
    <lineage>
        <taxon>Bacteria</taxon>
        <taxon>Pseudomonadati</taxon>
        <taxon>Pseudomonadota</taxon>
        <taxon>Betaproteobacteria</taxon>
        <taxon>Rhodocyclales</taxon>
        <taxon>Zoogloeaceae</taxon>
        <taxon>Parazoarcus</taxon>
    </lineage>
</organism>
<dbReference type="GO" id="GO:0009318">
    <property type="term" value="C:exodeoxyribonuclease VII complex"/>
    <property type="evidence" value="ECO:0007669"/>
    <property type="project" value="UniProtKB-UniRule"/>
</dbReference>
<evidence type="ECO:0000256" key="2">
    <source>
        <dbReference type="ARBA" id="ARBA00022490"/>
    </source>
</evidence>
<name>A0A323UX74_9RHOO</name>
<dbReference type="GO" id="GO:0005829">
    <property type="term" value="C:cytosol"/>
    <property type="evidence" value="ECO:0007669"/>
    <property type="project" value="TreeGrafter"/>
</dbReference>
<dbReference type="Proteomes" id="UP000248259">
    <property type="component" value="Unassembled WGS sequence"/>
</dbReference>
<dbReference type="EMBL" id="QKOE01000011">
    <property type="protein sequence ID" value="PZA15826.1"/>
    <property type="molecule type" value="Genomic_DNA"/>
</dbReference>
<dbReference type="InterPro" id="IPR003761">
    <property type="entry name" value="Exonuc_VII_S"/>
</dbReference>
<dbReference type="PANTHER" id="PTHR34137">
    <property type="entry name" value="EXODEOXYRIBONUCLEASE 7 SMALL SUBUNIT"/>
    <property type="match status" value="1"/>
</dbReference>
<dbReference type="GO" id="GO:0006308">
    <property type="term" value="P:DNA catabolic process"/>
    <property type="evidence" value="ECO:0007669"/>
    <property type="project" value="UniProtKB-UniRule"/>
</dbReference>
<evidence type="ECO:0000256" key="4">
    <source>
        <dbReference type="ARBA" id="ARBA00022801"/>
    </source>
</evidence>
<keyword evidence="5 6" id="KW-0269">Exonuclease</keyword>
<evidence type="ECO:0000256" key="3">
    <source>
        <dbReference type="ARBA" id="ARBA00022722"/>
    </source>
</evidence>
<evidence type="ECO:0000313" key="8">
    <source>
        <dbReference type="Proteomes" id="UP000248259"/>
    </source>
</evidence>
<dbReference type="HAMAP" id="MF_00337">
    <property type="entry name" value="Exonuc_7_S"/>
    <property type="match status" value="1"/>
</dbReference>
<comment type="similarity">
    <text evidence="1 6">Belongs to the XseB family.</text>
</comment>
<keyword evidence="4 6" id="KW-0378">Hydrolase</keyword>
<keyword evidence="2 6" id="KW-0963">Cytoplasm</keyword>
<comment type="caution">
    <text evidence="7">The sequence shown here is derived from an EMBL/GenBank/DDBJ whole genome shotgun (WGS) entry which is preliminary data.</text>
</comment>
<evidence type="ECO:0000256" key="6">
    <source>
        <dbReference type="HAMAP-Rule" id="MF_00337"/>
    </source>
</evidence>
<dbReference type="GO" id="GO:0008855">
    <property type="term" value="F:exodeoxyribonuclease VII activity"/>
    <property type="evidence" value="ECO:0007669"/>
    <property type="project" value="UniProtKB-UniRule"/>
</dbReference>
<evidence type="ECO:0000256" key="1">
    <source>
        <dbReference type="ARBA" id="ARBA00009998"/>
    </source>
</evidence>
<dbReference type="Gene3D" id="1.10.287.1040">
    <property type="entry name" value="Exonuclease VII, small subunit"/>
    <property type="match status" value="1"/>
</dbReference>
<dbReference type="AlphaFoldDB" id="A0A323UX74"/>
<dbReference type="NCBIfam" id="TIGR01280">
    <property type="entry name" value="xseB"/>
    <property type="match status" value="1"/>
</dbReference>
<dbReference type="NCBIfam" id="NF002141">
    <property type="entry name" value="PRK00977.1-5"/>
    <property type="match status" value="1"/>
</dbReference>
<comment type="subunit">
    <text evidence="6">Heterooligomer composed of large and small subunits.</text>
</comment>
<keyword evidence="8" id="KW-1185">Reference proteome</keyword>
<dbReference type="Pfam" id="PF02609">
    <property type="entry name" value="Exonuc_VII_S"/>
    <property type="match status" value="1"/>
</dbReference>
<sequence length="80" mass="8874">MPKSATAPKSFEAAVAELEAIVQQMESGSLPLEEALERYQRGIVLLKHCQETLESAEQRVRILEGDTLTDFDPDTARKDA</sequence>
<dbReference type="OrthoDB" id="287668at2"/>
<reference evidence="7 8" key="1">
    <citation type="submission" date="2018-06" db="EMBL/GenBank/DDBJ databases">
        <title>Azoarcus communis strain SWub3 genome.</title>
        <authorList>
            <person name="Zorraquino Salvo V."/>
            <person name="Toubiana D."/>
            <person name="Blumwald E."/>
        </authorList>
    </citation>
    <scope>NUCLEOTIDE SEQUENCE [LARGE SCALE GENOMIC DNA]</scope>
    <source>
        <strain evidence="7 8">SWub3</strain>
    </source>
</reference>
<keyword evidence="3 6" id="KW-0540">Nuclease</keyword>
<gene>
    <name evidence="6" type="primary">xseB</name>
    <name evidence="7" type="ORF">DNK49_15300</name>
</gene>
<dbReference type="SUPFAM" id="SSF116842">
    <property type="entry name" value="XseB-like"/>
    <property type="match status" value="1"/>
</dbReference>
<evidence type="ECO:0000313" key="7">
    <source>
        <dbReference type="EMBL" id="PZA15826.1"/>
    </source>
</evidence>
<dbReference type="PANTHER" id="PTHR34137:SF1">
    <property type="entry name" value="EXODEOXYRIBONUCLEASE 7 SMALL SUBUNIT"/>
    <property type="match status" value="1"/>
</dbReference>